<sequence>MNARPDTIYALSSGTPPAAIGIIRVSGPLAAGALAALAGRVPQPRRASYARLRHPKSGDLLDHALILFFPGPRTATGEDLCELHVHGGRSVVAAVLEALSTVPGLRAAEAGEFTRRAFENGRIDLTEAEGIADLLTAETESQRRSALAMAGGALSREIRGWQEQLLAIAAQVEAEIDFSDEGDVGAESAERWRPALAELERDVARALKRPSAERLRDGIRVVIAGPPNAGKSTLMNALAGRDVAITSPLAGTTRDSIEAPVSLGGYPFILIDTAGLRESQDMIEAIGVERAEAHLEAADVILWLGKPDDRPSGPRIIRISAKSDIAPFEPGADLAVSALGGEGLDRLLALLIEISAGMLPAEGEVAINRRHREAFSHAAESLKNAAHESDLLLVAEELRQVRLHFDRVTGQSGVEDMLDALFGRFCIGK</sequence>
<feature type="binding site" evidence="7">
    <location>
        <position position="24"/>
    </location>
    <ligand>
        <name>(6S)-5-formyl-5,6,7,8-tetrahydrofolate</name>
        <dbReference type="ChEBI" id="CHEBI:57457"/>
    </ligand>
</feature>
<evidence type="ECO:0000313" key="10">
    <source>
        <dbReference type="Proteomes" id="UP000594873"/>
    </source>
</evidence>
<feature type="binding site" evidence="7">
    <location>
        <begin position="247"/>
        <end position="253"/>
    </location>
    <ligand>
        <name>GTP</name>
        <dbReference type="ChEBI" id="CHEBI:37565"/>
    </ligand>
</feature>
<dbReference type="GO" id="GO:0003924">
    <property type="term" value="F:GTPase activity"/>
    <property type="evidence" value="ECO:0007669"/>
    <property type="project" value="UniProtKB-UniRule"/>
</dbReference>
<feature type="binding site" evidence="7">
    <location>
        <position position="247"/>
    </location>
    <ligand>
        <name>K(+)</name>
        <dbReference type="ChEBI" id="CHEBI:29103"/>
    </ligand>
</feature>
<dbReference type="InterPro" id="IPR005225">
    <property type="entry name" value="Small_GTP-bd"/>
</dbReference>
<dbReference type="Gene3D" id="1.20.120.430">
    <property type="entry name" value="tRNA modification GTPase MnmE domain 2"/>
    <property type="match status" value="1"/>
</dbReference>
<dbReference type="GO" id="GO:0005525">
    <property type="term" value="F:GTP binding"/>
    <property type="evidence" value="ECO:0007669"/>
    <property type="project" value="UniProtKB-UniRule"/>
</dbReference>
<comment type="subcellular location">
    <subcellularLocation>
        <location evidence="7">Cytoplasm</location>
    </subcellularLocation>
</comment>
<dbReference type="Pfam" id="PF10396">
    <property type="entry name" value="TrmE_N"/>
    <property type="match status" value="1"/>
</dbReference>
<feature type="binding site" evidence="7">
    <location>
        <position position="429"/>
    </location>
    <ligand>
        <name>(6S)-5-formyl-5,6,7,8-tetrahydrofolate</name>
        <dbReference type="ChEBI" id="CHEBI:57457"/>
    </ligand>
</feature>
<comment type="similarity">
    <text evidence="1 7">Belongs to the TRAFAC class TrmE-Era-EngA-EngB-Septin-like GTPase superfamily. TrmE GTPase family.</text>
</comment>
<dbReference type="CDD" id="cd04164">
    <property type="entry name" value="trmE"/>
    <property type="match status" value="1"/>
</dbReference>
<evidence type="ECO:0000256" key="2">
    <source>
        <dbReference type="ARBA" id="ARBA00022694"/>
    </source>
</evidence>
<protein>
    <recommendedName>
        <fullName evidence="7">tRNA modification GTPase MnmE</fullName>
        <ecNumber evidence="7">3.6.-.-</ecNumber>
    </recommendedName>
</protein>
<keyword evidence="7" id="KW-0479">Metal-binding</keyword>
<dbReference type="KEGG" id="sflv:IC614_09355"/>
<dbReference type="GO" id="GO:0005737">
    <property type="term" value="C:cytoplasm"/>
    <property type="evidence" value="ECO:0007669"/>
    <property type="project" value="UniProtKB-SubCell"/>
</dbReference>
<organism evidence="9 10">
    <name type="scientific">Allosphingosinicella flava</name>
    <dbReference type="NCBI Taxonomy" id="2771430"/>
    <lineage>
        <taxon>Bacteria</taxon>
        <taxon>Pseudomonadati</taxon>
        <taxon>Pseudomonadota</taxon>
        <taxon>Alphaproteobacteria</taxon>
        <taxon>Sphingomonadales</taxon>
        <taxon>Sphingomonadaceae</taxon>
        <taxon>Allosphingosinicella</taxon>
    </lineage>
</organism>
<comment type="subunit">
    <text evidence="7">Homodimer. Heterotetramer of two MnmE and two MnmG subunits.</text>
</comment>
<feature type="binding site" evidence="7">
    <location>
        <begin position="272"/>
        <end position="275"/>
    </location>
    <ligand>
        <name>GTP</name>
        <dbReference type="ChEBI" id="CHEBI:37565"/>
    </ligand>
</feature>
<dbReference type="NCBIfam" id="NF003661">
    <property type="entry name" value="PRK05291.1-3"/>
    <property type="match status" value="1"/>
</dbReference>
<dbReference type="InterPro" id="IPR027266">
    <property type="entry name" value="TrmE/GcvT-like"/>
</dbReference>
<keyword evidence="5 7" id="KW-0630">Potassium</keyword>
<evidence type="ECO:0000256" key="3">
    <source>
        <dbReference type="ARBA" id="ARBA00022741"/>
    </source>
</evidence>
<feature type="binding site" evidence="7">
    <location>
        <position position="228"/>
    </location>
    <ligand>
        <name>K(+)</name>
        <dbReference type="ChEBI" id="CHEBI:29103"/>
    </ligand>
</feature>
<keyword evidence="4 7" id="KW-0378">Hydrolase</keyword>
<keyword evidence="7" id="KW-0963">Cytoplasm</keyword>
<accession>A0A7T2LLH8</accession>
<evidence type="ECO:0000256" key="5">
    <source>
        <dbReference type="ARBA" id="ARBA00022958"/>
    </source>
</evidence>
<dbReference type="AlphaFoldDB" id="A0A7T2LLH8"/>
<dbReference type="Pfam" id="PF01926">
    <property type="entry name" value="MMR_HSR1"/>
    <property type="match status" value="1"/>
</dbReference>
<evidence type="ECO:0000256" key="7">
    <source>
        <dbReference type="HAMAP-Rule" id="MF_00379"/>
    </source>
</evidence>
<keyword evidence="3 7" id="KW-0547">Nucleotide-binding</keyword>
<dbReference type="CDD" id="cd14858">
    <property type="entry name" value="TrmE_N"/>
    <property type="match status" value="1"/>
</dbReference>
<dbReference type="NCBIfam" id="TIGR00231">
    <property type="entry name" value="small_GTP"/>
    <property type="match status" value="1"/>
</dbReference>
<dbReference type="EC" id="3.6.-.-" evidence="7"/>
<evidence type="ECO:0000259" key="8">
    <source>
        <dbReference type="PROSITE" id="PS51709"/>
    </source>
</evidence>
<dbReference type="HAMAP" id="MF_00379">
    <property type="entry name" value="GTPase_MnmE"/>
    <property type="match status" value="1"/>
</dbReference>
<feature type="domain" description="TrmE-type G" evidence="8">
    <location>
        <begin position="218"/>
        <end position="356"/>
    </location>
</feature>
<comment type="function">
    <text evidence="7">Exhibits a very high intrinsic GTPase hydrolysis rate. Involved in the addition of a carboxymethylaminomethyl (cmnm) group at the wobble position (U34) of certain tRNAs, forming tRNA-cmnm(5)s(2)U34.</text>
</comment>
<dbReference type="GO" id="GO:0030488">
    <property type="term" value="P:tRNA methylation"/>
    <property type="evidence" value="ECO:0007669"/>
    <property type="project" value="TreeGrafter"/>
</dbReference>
<feature type="binding site" evidence="7">
    <location>
        <begin position="228"/>
        <end position="233"/>
    </location>
    <ligand>
        <name>GTP</name>
        <dbReference type="ChEBI" id="CHEBI:37565"/>
    </ligand>
</feature>
<dbReference type="Gene3D" id="3.30.1360.120">
    <property type="entry name" value="Probable tRNA modification gtpase trme, domain 1"/>
    <property type="match status" value="1"/>
</dbReference>
<dbReference type="InterPro" id="IPR027417">
    <property type="entry name" value="P-loop_NTPase"/>
</dbReference>
<gene>
    <name evidence="7 9" type="primary">mnmE</name>
    <name evidence="7" type="synonym">trmE</name>
    <name evidence="9" type="ORF">IC614_09355</name>
</gene>
<dbReference type="PANTHER" id="PTHR42714">
    <property type="entry name" value="TRNA MODIFICATION GTPASE GTPBP3"/>
    <property type="match status" value="1"/>
</dbReference>
<evidence type="ECO:0000256" key="6">
    <source>
        <dbReference type="ARBA" id="ARBA00023134"/>
    </source>
</evidence>
<dbReference type="InterPro" id="IPR018948">
    <property type="entry name" value="GTP-bd_TrmE_N"/>
</dbReference>
<evidence type="ECO:0000256" key="4">
    <source>
        <dbReference type="ARBA" id="ARBA00022801"/>
    </source>
</evidence>
<keyword evidence="7" id="KW-0460">Magnesium</keyword>
<dbReference type="Proteomes" id="UP000594873">
    <property type="component" value="Chromosome"/>
</dbReference>
<evidence type="ECO:0000256" key="1">
    <source>
        <dbReference type="ARBA" id="ARBA00011043"/>
    </source>
</evidence>
<feature type="binding site" evidence="7">
    <location>
        <position position="232"/>
    </location>
    <ligand>
        <name>Mg(2+)</name>
        <dbReference type="ChEBI" id="CHEBI:18420"/>
    </ligand>
</feature>
<dbReference type="InterPro" id="IPR027368">
    <property type="entry name" value="MnmE_dom2"/>
</dbReference>
<dbReference type="Pfam" id="PF12631">
    <property type="entry name" value="MnmE_helical"/>
    <property type="match status" value="1"/>
</dbReference>
<dbReference type="PANTHER" id="PTHR42714:SF2">
    <property type="entry name" value="TRNA MODIFICATION GTPASE GTPBP3, MITOCHONDRIAL"/>
    <property type="match status" value="1"/>
</dbReference>
<dbReference type="InterPro" id="IPR004520">
    <property type="entry name" value="GTPase_MnmE"/>
</dbReference>
<comment type="cofactor">
    <cofactor evidence="7">
        <name>K(+)</name>
        <dbReference type="ChEBI" id="CHEBI:29103"/>
    </cofactor>
    <text evidence="7">Binds 1 potassium ion per subunit.</text>
</comment>
<dbReference type="InterPro" id="IPR031168">
    <property type="entry name" value="G_TrmE"/>
</dbReference>
<keyword evidence="10" id="KW-1185">Reference proteome</keyword>
<evidence type="ECO:0000313" key="9">
    <source>
        <dbReference type="EMBL" id="QPQ54535.1"/>
    </source>
</evidence>
<proteinExistence type="inferred from homology"/>
<feature type="binding site" evidence="7">
    <location>
        <position position="253"/>
    </location>
    <ligand>
        <name>Mg(2+)</name>
        <dbReference type="ChEBI" id="CHEBI:18420"/>
    </ligand>
</feature>
<name>A0A7T2LLH8_9SPHN</name>
<dbReference type="PROSITE" id="PS51709">
    <property type="entry name" value="G_TRME"/>
    <property type="match status" value="1"/>
</dbReference>
<keyword evidence="2 7" id="KW-0819">tRNA processing</keyword>
<feature type="binding site" evidence="7">
    <location>
        <position position="82"/>
    </location>
    <ligand>
        <name>(6S)-5-formyl-5,6,7,8-tetrahydrofolate</name>
        <dbReference type="ChEBI" id="CHEBI:57457"/>
    </ligand>
</feature>
<dbReference type="FunFam" id="3.30.1360.120:FF:000007">
    <property type="entry name" value="tRNA modification GTPase GTPBP3, mitochondrial"/>
    <property type="match status" value="1"/>
</dbReference>
<comment type="caution">
    <text evidence="7">Lacks conserved residue(s) required for the propagation of feature annotation.</text>
</comment>
<dbReference type="GO" id="GO:0002098">
    <property type="term" value="P:tRNA wobble uridine modification"/>
    <property type="evidence" value="ECO:0007669"/>
    <property type="project" value="TreeGrafter"/>
</dbReference>
<reference evidence="9 10" key="1">
    <citation type="submission" date="2020-11" db="EMBL/GenBank/DDBJ databases">
        <title>Genome seq and assembly of Sphingosinicella sp.</title>
        <authorList>
            <person name="Chhetri G."/>
        </authorList>
    </citation>
    <scope>NUCLEOTIDE SEQUENCE [LARGE SCALE GENOMIC DNA]</scope>
    <source>
        <strain evidence="9 10">UDD2</strain>
    </source>
</reference>
<dbReference type="SUPFAM" id="SSF103025">
    <property type="entry name" value="Folate-binding domain"/>
    <property type="match status" value="1"/>
</dbReference>
<dbReference type="GO" id="GO:0046872">
    <property type="term" value="F:metal ion binding"/>
    <property type="evidence" value="ECO:0007669"/>
    <property type="project" value="UniProtKB-KW"/>
</dbReference>
<dbReference type="Gene3D" id="3.40.50.300">
    <property type="entry name" value="P-loop containing nucleotide triphosphate hydrolases"/>
    <property type="match status" value="1"/>
</dbReference>
<feature type="binding site" evidence="7">
    <location>
        <position position="122"/>
    </location>
    <ligand>
        <name>(6S)-5-formyl-5,6,7,8-tetrahydrofolate</name>
        <dbReference type="ChEBI" id="CHEBI:57457"/>
    </ligand>
</feature>
<dbReference type="EMBL" id="CP065592">
    <property type="protein sequence ID" value="QPQ54535.1"/>
    <property type="molecule type" value="Genomic_DNA"/>
</dbReference>
<feature type="binding site" evidence="7">
    <location>
        <position position="249"/>
    </location>
    <ligand>
        <name>K(+)</name>
        <dbReference type="ChEBI" id="CHEBI:29103"/>
    </ligand>
</feature>
<dbReference type="SUPFAM" id="SSF52540">
    <property type="entry name" value="P-loop containing nucleoside triphosphate hydrolases"/>
    <property type="match status" value="1"/>
</dbReference>
<feature type="binding site" evidence="7">
    <location>
        <position position="252"/>
    </location>
    <ligand>
        <name>K(+)</name>
        <dbReference type="ChEBI" id="CHEBI:29103"/>
    </ligand>
</feature>
<dbReference type="SUPFAM" id="SSF116878">
    <property type="entry name" value="TrmE connector domain"/>
    <property type="match status" value="1"/>
</dbReference>
<dbReference type="RefSeq" id="WP_200971061.1">
    <property type="nucleotide sequence ID" value="NZ_CP065592.1"/>
</dbReference>
<keyword evidence="6 7" id="KW-0342">GTP-binding</keyword>
<dbReference type="InterPro" id="IPR025867">
    <property type="entry name" value="MnmE_helical"/>
</dbReference>
<dbReference type="InterPro" id="IPR006073">
    <property type="entry name" value="GTP-bd"/>
</dbReference>